<comment type="caution">
    <text evidence="3">The sequence shown here is derived from an EMBL/GenBank/DDBJ whole genome shotgun (WGS) entry which is preliminary data.</text>
</comment>
<feature type="region of interest" description="Disordered" evidence="1">
    <location>
        <begin position="404"/>
        <end position="426"/>
    </location>
</feature>
<reference evidence="3" key="1">
    <citation type="submission" date="2021-02" db="EMBL/GenBank/DDBJ databases">
        <authorList>
            <person name="Nowell W R."/>
        </authorList>
    </citation>
    <scope>NUCLEOTIDE SEQUENCE</scope>
</reference>
<dbReference type="Proteomes" id="UP000682733">
    <property type="component" value="Unassembled WGS sequence"/>
</dbReference>
<protein>
    <submittedName>
        <fullName evidence="3">Uncharacterized protein</fullName>
    </submittedName>
</protein>
<dbReference type="Proteomes" id="UP000677228">
    <property type="component" value="Unassembled WGS sequence"/>
</dbReference>
<evidence type="ECO:0000256" key="1">
    <source>
        <dbReference type="SAM" id="MobiDB-lite"/>
    </source>
</evidence>
<evidence type="ECO:0000313" key="4">
    <source>
        <dbReference type="Proteomes" id="UP000682733"/>
    </source>
</evidence>
<dbReference type="EMBL" id="CAJOBA010038535">
    <property type="protein sequence ID" value="CAF4062462.1"/>
    <property type="molecule type" value="Genomic_DNA"/>
</dbReference>
<evidence type="ECO:0000313" key="3">
    <source>
        <dbReference type="EMBL" id="CAF4062462.1"/>
    </source>
</evidence>
<accession>A0A8S2PP82</accession>
<name>A0A8S2PP82_9BILA</name>
<dbReference type="AlphaFoldDB" id="A0A8S2PP82"/>
<gene>
    <name evidence="2" type="ORF">OVA965_LOCUS26468</name>
    <name evidence="3" type="ORF">TMI583_LOCUS27209</name>
</gene>
<proteinExistence type="predicted"/>
<dbReference type="EMBL" id="CAJNOK010016981">
    <property type="protein sequence ID" value="CAF1255363.1"/>
    <property type="molecule type" value="Genomic_DNA"/>
</dbReference>
<sequence length="426" mass="48126">MGRINRRSAFHRILRRLAENNKRESGPGTVVINTQVLTIVKYYDNQIFIYKALANEQENLSEPQKWIFYYAPLAIPSIDVENNNWIWVSDNDFIVKITIENDEIDRLVREAVIKKYDASKTKYSDVWDVVPLLINSLTVYLVETGTTNPVQSILPSYLIHPTSIIFYSLFKTSSKAQANECVKKVLSVSITSDQIQKVISKTLADGGGTNAHYITRLQKAKFVNSYFKYVKTFIYTETTESVTDILSSLQKQFDVYFEQAINSSQQIKSDSSLYQQMRNSADLNPDLLTNELTKIFTYNDTATKFYQYKDDYFNYDQASSSSSSGSGGADGSLFGIFSLGFGGEWTGQKWFPKSFNVSRIADITEKLQIALVATRLTADRDNDAIIRTVNGMNYIVITTSTSTSTKSSTAKSSTTKPSTTKQPTRR</sequence>
<evidence type="ECO:0000313" key="2">
    <source>
        <dbReference type="EMBL" id="CAF1255363.1"/>
    </source>
</evidence>
<feature type="non-terminal residue" evidence="3">
    <location>
        <position position="1"/>
    </location>
</feature>
<organism evidence="3 4">
    <name type="scientific">Didymodactylos carnosus</name>
    <dbReference type="NCBI Taxonomy" id="1234261"/>
    <lineage>
        <taxon>Eukaryota</taxon>
        <taxon>Metazoa</taxon>
        <taxon>Spiralia</taxon>
        <taxon>Gnathifera</taxon>
        <taxon>Rotifera</taxon>
        <taxon>Eurotatoria</taxon>
        <taxon>Bdelloidea</taxon>
        <taxon>Philodinida</taxon>
        <taxon>Philodinidae</taxon>
        <taxon>Didymodactylos</taxon>
    </lineage>
</organism>